<dbReference type="Proteomes" id="UP000317835">
    <property type="component" value="Chromosome"/>
</dbReference>
<dbReference type="KEGG" id="tpla:ElP_07650"/>
<name>A0A518GWH2_9BACT</name>
<sequence length="184" mass="20016" precursor="true">MTRPIAATAALTLALIAPAAGGQMVEAPIYSSWSEFEPGTTLTLRTVTESQGSRLESTTTQRLVSIDDSQAVVEQVHRAGAGDSAEESTLKLRHRRWFPLPAGMTKEDIGKPINPLAEGSETLELAGRTFEARWYETKDQTEAGRAITRTWYSDEAPGQLLKAVTRVDAAKKTTTIELTEITTP</sequence>
<evidence type="ECO:0000256" key="1">
    <source>
        <dbReference type="SAM" id="SignalP"/>
    </source>
</evidence>
<dbReference type="EMBL" id="CP036426">
    <property type="protein sequence ID" value="QDV32923.1"/>
    <property type="molecule type" value="Genomic_DNA"/>
</dbReference>
<evidence type="ECO:0008006" key="4">
    <source>
        <dbReference type="Google" id="ProtNLM"/>
    </source>
</evidence>
<reference evidence="2 3" key="1">
    <citation type="submission" date="2019-02" db="EMBL/GenBank/DDBJ databases">
        <title>Deep-cultivation of Planctomycetes and their phenomic and genomic characterization uncovers novel biology.</title>
        <authorList>
            <person name="Wiegand S."/>
            <person name="Jogler M."/>
            <person name="Boedeker C."/>
            <person name="Pinto D."/>
            <person name="Vollmers J."/>
            <person name="Rivas-Marin E."/>
            <person name="Kohn T."/>
            <person name="Peeters S.H."/>
            <person name="Heuer A."/>
            <person name="Rast P."/>
            <person name="Oberbeckmann S."/>
            <person name="Bunk B."/>
            <person name="Jeske O."/>
            <person name="Meyerdierks A."/>
            <person name="Storesund J.E."/>
            <person name="Kallscheuer N."/>
            <person name="Luecker S."/>
            <person name="Lage O.M."/>
            <person name="Pohl T."/>
            <person name="Merkel B.J."/>
            <person name="Hornburger P."/>
            <person name="Mueller R.-W."/>
            <person name="Bruemmer F."/>
            <person name="Labrenz M."/>
            <person name="Spormann A.M."/>
            <person name="Op den Camp H."/>
            <person name="Overmann J."/>
            <person name="Amann R."/>
            <person name="Jetten M.S.M."/>
            <person name="Mascher T."/>
            <person name="Medema M.H."/>
            <person name="Devos D.P."/>
            <person name="Kaster A.-K."/>
            <person name="Ovreas L."/>
            <person name="Rohde M."/>
            <person name="Galperin M.Y."/>
            <person name="Jogler C."/>
        </authorList>
    </citation>
    <scope>NUCLEOTIDE SEQUENCE [LARGE SCALE GENOMIC DNA]</scope>
    <source>
        <strain evidence="2 3">ElP</strain>
    </source>
</reference>
<keyword evidence="3" id="KW-1185">Reference proteome</keyword>
<keyword evidence="1" id="KW-0732">Signal</keyword>
<organism evidence="2 3">
    <name type="scientific">Tautonia plasticadhaerens</name>
    <dbReference type="NCBI Taxonomy" id="2527974"/>
    <lineage>
        <taxon>Bacteria</taxon>
        <taxon>Pseudomonadati</taxon>
        <taxon>Planctomycetota</taxon>
        <taxon>Planctomycetia</taxon>
        <taxon>Isosphaerales</taxon>
        <taxon>Isosphaeraceae</taxon>
        <taxon>Tautonia</taxon>
    </lineage>
</organism>
<proteinExistence type="predicted"/>
<accession>A0A518GWH2</accession>
<protein>
    <recommendedName>
        <fullName evidence="4">DUF3108 domain-containing protein</fullName>
    </recommendedName>
</protein>
<evidence type="ECO:0000313" key="2">
    <source>
        <dbReference type="EMBL" id="QDV32923.1"/>
    </source>
</evidence>
<dbReference type="OrthoDB" id="283371at2"/>
<dbReference type="AlphaFoldDB" id="A0A518GWH2"/>
<feature type="signal peptide" evidence="1">
    <location>
        <begin position="1"/>
        <end position="19"/>
    </location>
</feature>
<dbReference type="RefSeq" id="WP_145267359.1">
    <property type="nucleotide sequence ID" value="NZ_CP036426.1"/>
</dbReference>
<evidence type="ECO:0000313" key="3">
    <source>
        <dbReference type="Proteomes" id="UP000317835"/>
    </source>
</evidence>
<gene>
    <name evidence="2" type="ORF">ElP_07650</name>
</gene>
<feature type="chain" id="PRO_5022237102" description="DUF3108 domain-containing protein" evidence="1">
    <location>
        <begin position="20"/>
        <end position="184"/>
    </location>
</feature>